<dbReference type="Pfam" id="PF24381">
    <property type="entry name" value="DUF7537"/>
    <property type="match status" value="1"/>
</dbReference>
<protein>
    <submittedName>
        <fullName evidence="2">Uncharacterized protein</fullName>
    </submittedName>
</protein>
<evidence type="ECO:0000313" key="3">
    <source>
        <dbReference type="Proteomes" id="UP000198876"/>
    </source>
</evidence>
<name>A0A1I2L8Z7_9EURY</name>
<dbReference type="EMBL" id="FOOQ01000001">
    <property type="protein sequence ID" value="SFF75832.1"/>
    <property type="molecule type" value="Genomic_DNA"/>
</dbReference>
<feature type="region of interest" description="Disordered" evidence="1">
    <location>
        <begin position="26"/>
        <end position="52"/>
    </location>
</feature>
<evidence type="ECO:0000256" key="1">
    <source>
        <dbReference type="SAM" id="MobiDB-lite"/>
    </source>
</evidence>
<evidence type="ECO:0000313" key="2">
    <source>
        <dbReference type="EMBL" id="SFF75832.1"/>
    </source>
</evidence>
<dbReference type="PROSITE" id="PS51257">
    <property type="entry name" value="PROKAR_LIPOPROTEIN"/>
    <property type="match status" value="1"/>
</dbReference>
<dbReference type="Proteomes" id="UP000198876">
    <property type="component" value="Unassembled WGS sequence"/>
</dbReference>
<dbReference type="RefSeq" id="WP_092887034.1">
    <property type="nucleotide sequence ID" value="NZ_FOOQ01000001.1"/>
</dbReference>
<sequence>MRPRTSTVAVALLLVLAGCAAVSNAPTAGSEWVSPSDPLPDELPPGVSESGVDSDALLEANRAALEDESFALRTNGTDSVGSSEEVVRAVADRSRVRLDLKTGGPDREVFLDGETLFVRTHRGNDTAVRTAPRTKDADVVPDSFVRDDRLAQFARAAAHEPVGTVERDGETLVVLEADESDPSGEAFDDLTVETFRSQILVGSDGVVREFHGVVEGTDESGDEFRIDHRYALEELGKVSVEKPTWAEAD</sequence>
<dbReference type="AlphaFoldDB" id="A0A1I2L8Z7"/>
<proteinExistence type="predicted"/>
<accession>A0A1I2L8Z7</accession>
<gene>
    <name evidence="2" type="ORF">SAMN04488063_0162</name>
</gene>
<organism evidence="2 3">
    <name type="scientific">Halopelagius inordinatus</name>
    <dbReference type="NCBI Taxonomy" id="553467"/>
    <lineage>
        <taxon>Archaea</taxon>
        <taxon>Methanobacteriati</taxon>
        <taxon>Methanobacteriota</taxon>
        <taxon>Stenosarchaea group</taxon>
        <taxon>Halobacteria</taxon>
        <taxon>Halobacteriales</taxon>
        <taxon>Haloferacaceae</taxon>
    </lineage>
</organism>
<dbReference type="OrthoDB" id="242565at2157"/>
<dbReference type="InterPro" id="IPR055959">
    <property type="entry name" value="DUF7537"/>
</dbReference>
<reference evidence="3" key="1">
    <citation type="submission" date="2016-10" db="EMBL/GenBank/DDBJ databases">
        <authorList>
            <person name="Varghese N."/>
            <person name="Submissions S."/>
        </authorList>
    </citation>
    <scope>NUCLEOTIDE SEQUENCE [LARGE SCALE GENOMIC DNA]</scope>
    <source>
        <strain evidence="3">CGMCC 1.7739</strain>
    </source>
</reference>
<keyword evidence="3" id="KW-1185">Reference proteome</keyword>